<dbReference type="EMBL" id="ANMO01000181">
    <property type="protein sequence ID" value="EMB15328.1"/>
    <property type="molecule type" value="Genomic_DNA"/>
</dbReference>
<dbReference type="Proteomes" id="UP000011529">
    <property type="component" value="Unassembled WGS sequence"/>
</dbReference>
<reference evidence="1" key="2">
    <citation type="journal article" date="2013" name="Mar. Genomics">
        <title>Expression of sulfatases in Rhodopirellula baltica and the diversity of sulfatases in the genus Rhodopirellula.</title>
        <authorList>
            <person name="Wegner C.E."/>
            <person name="Richter-Heitmann T."/>
            <person name="Klindworth A."/>
            <person name="Klockow C."/>
            <person name="Richter M."/>
            <person name="Achstetter T."/>
            <person name="Glockner F.O."/>
            <person name="Harder J."/>
        </authorList>
    </citation>
    <scope>NUCLEOTIDE SEQUENCE [LARGE SCALE GENOMIC DNA]</scope>
    <source>
        <strain evidence="1">6C</strain>
    </source>
</reference>
<name>M2B0M1_9BACT</name>
<keyword evidence="2" id="KW-1185">Reference proteome</keyword>
<organism evidence="1 2">
    <name type="scientific">Rhodopirellula europaea 6C</name>
    <dbReference type="NCBI Taxonomy" id="1263867"/>
    <lineage>
        <taxon>Bacteria</taxon>
        <taxon>Pseudomonadati</taxon>
        <taxon>Planctomycetota</taxon>
        <taxon>Planctomycetia</taxon>
        <taxon>Pirellulales</taxon>
        <taxon>Pirellulaceae</taxon>
        <taxon>Rhodopirellula</taxon>
    </lineage>
</organism>
<protein>
    <submittedName>
        <fullName evidence="1">Uncharacterized protein</fullName>
    </submittedName>
</protein>
<evidence type="ECO:0000313" key="1">
    <source>
        <dbReference type="EMBL" id="EMB15328.1"/>
    </source>
</evidence>
<sequence length="49" mass="5636">MLGETVFKLDACHHALRQGCPDPRRFGAHRTKHLMLSRIVFTGPEKFTK</sequence>
<accession>M2B0M1</accession>
<dbReference type="PATRIC" id="fig|1263867.3.peg.4257"/>
<evidence type="ECO:0000313" key="2">
    <source>
        <dbReference type="Proteomes" id="UP000011529"/>
    </source>
</evidence>
<reference evidence="1" key="1">
    <citation type="submission" date="2012-11" db="EMBL/GenBank/DDBJ databases">
        <title>Permanent draft genomes of Rhodopirellula europaea strain SH398 and 6C.</title>
        <authorList>
            <person name="Richter M."/>
            <person name="Richter-Heitmann T."/>
            <person name="Frank C."/>
            <person name="Harder J."/>
            <person name="Glockner F.O."/>
        </authorList>
    </citation>
    <scope>NUCLEOTIDE SEQUENCE</scope>
    <source>
        <strain evidence="1">6C</strain>
    </source>
</reference>
<gene>
    <name evidence="1" type="ORF">RE6C_03974</name>
</gene>
<proteinExistence type="predicted"/>
<dbReference type="AlphaFoldDB" id="M2B0M1"/>
<comment type="caution">
    <text evidence="1">The sequence shown here is derived from an EMBL/GenBank/DDBJ whole genome shotgun (WGS) entry which is preliminary data.</text>
</comment>